<proteinExistence type="inferred from homology"/>
<comment type="similarity">
    <text evidence="10">Belongs to the CbiN family.</text>
</comment>
<keyword evidence="1 10" id="KW-0171">Cobalt transport</keyword>
<dbReference type="Pfam" id="PF02553">
    <property type="entry name" value="CbiN"/>
    <property type="match status" value="1"/>
</dbReference>
<gene>
    <name evidence="10" type="primary">cbiN</name>
    <name evidence="11" type="ordered locus">Daud_1860</name>
</gene>
<dbReference type="HAMAP" id="MF_00330">
    <property type="entry name" value="CbiN"/>
    <property type="match status" value="1"/>
</dbReference>
<keyword evidence="2 10" id="KW-0813">Transport</keyword>
<dbReference type="PANTHER" id="PTHR38662:SF1">
    <property type="entry name" value="COBALT TRANSPORT PROTEIN CBIN"/>
    <property type="match status" value="1"/>
</dbReference>
<keyword evidence="9 10" id="KW-0170">Cobalt</keyword>
<comment type="subcellular location">
    <subcellularLocation>
        <location evidence="10">Cell membrane</location>
        <topology evidence="10">Multi-pass membrane protein</topology>
    </subcellularLocation>
</comment>
<comment type="subunit">
    <text evidence="10">Forms an energy-coupling factor (ECF) transporter complex composed of an ATP-binding protein (A component, CbiO), a transmembrane protein (T component, CbiQ) and 2 possible substrate-capture proteins (S components, CbiM and CbiN) of unknown stoichimetry.</text>
</comment>
<dbReference type="PANTHER" id="PTHR38662">
    <property type="entry name" value="COBALT TRANSPORT PROTEIN CBIN"/>
    <property type="match status" value="1"/>
</dbReference>
<reference evidence="12" key="1">
    <citation type="submission" date="2007-10" db="EMBL/GenBank/DDBJ databases">
        <title>Complete sequence of chromosome of Desulforudis audaxviator MP104C.</title>
        <authorList>
            <person name="Copeland A."/>
            <person name="Lucas S."/>
            <person name="Lapidus A."/>
            <person name="Barry K."/>
            <person name="Glavina del Rio T."/>
            <person name="Dalin E."/>
            <person name="Tice H."/>
            <person name="Bruce D."/>
            <person name="Pitluck S."/>
            <person name="Lowry S.R."/>
            <person name="Larimer F."/>
            <person name="Land M.L."/>
            <person name="Hauser L."/>
            <person name="Kyrpides N."/>
            <person name="Ivanova N.N."/>
            <person name="Richardson P."/>
        </authorList>
    </citation>
    <scope>NUCLEOTIDE SEQUENCE [LARGE SCALE GENOMIC DNA]</scope>
    <source>
        <strain evidence="12">MP104C</strain>
    </source>
</reference>
<comment type="pathway">
    <text evidence="10">Cofactor biosynthesis; adenosylcobalamin biosynthesis.</text>
</comment>
<name>B1I5Q4_DESAP</name>
<evidence type="ECO:0000256" key="9">
    <source>
        <dbReference type="ARBA" id="ARBA00023285"/>
    </source>
</evidence>
<dbReference type="GO" id="GO:0015087">
    <property type="term" value="F:cobalt ion transmembrane transporter activity"/>
    <property type="evidence" value="ECO:0007669"/>
    <property type="project" value="UniProtKB-UniRule"/>
</dbReference>
<dbReference type="InterPro" id="IPR003705">
    <property type="entry name" value="CbiN"/>
</dbReference>
<evidence type="ECO:0000256" key="10">
    <source>
        <dbReference type="HAMAP-Rule" id="MF_00330"/>
    </source>
</evidence>
<evidence type="ECO:0000256" key="7">
    <source>
        <dbReference type="ARBA" id="ARBA00023065"/>
    </source>
</evidence>
<keyword evidence="8 10" id="KW-0472">Membrane</keyword>
<evidence type="ECO:0000256" key="8">
    <source>
        <dbReference type="ARBA" id="ARBA00023136"/>
    </source>
</evidence>
<protein>
    <recommendedName>
        <fullName evidence="10">Cobalt transport protein CbiN</fullName>
    </recommendedName>
    <alternativeName>
        <fullName evidence="10">Energy-coupling factor transporter probable substrate-capture protein CbiN</fullName>
        <shortName evidence="10">ECF transporter S component CbiN</shortName>
    </alternativeName>
</protein>
<comment type="caution">
    <text evidence="10">Lacks conserved residue(s) required for the propagation of feature annotation.</text>
</comment>
<keyword evidence="12" id="KW-1185">Reference proteome</keyword>
<evidence type="ECO:0000313" key="11">
    <source>
        <dbReference type="EMBL" id="ACA60353.1"/>
    </source>
</evidence>
<dbReference type="OrthoDB" id="1551318at2"/>
<reference evidence="11 12" key="2">
    <citation type="journal article" date="2008" name="Science">
        <title>Environmental genomics reveals a single-species ecosystem deep within Earth.</title>
        <authorList>
            <person name="Chivian D."/>
            <person name="Brodie E.L."/>
            <person name="Alm E.J."/>
            <person name="Culley D.E."/>
            <person name="Dehal P.S."/>
            <person name="Desantis T.Z."/>
            <person name="Gihring T.M."/>
            <person name="Lapidus A."/>
            <person name="Lin L.H."/>
            <person name="Lowry S.R."/>
            <person name="Moser D.P."/>
            <person name="Richardson P.M."/>
            <person name="Southam G."/>
            <person name="Wanger G."/>
            <person name="Pratt L.M."/>
            <person name="Andersen G.L."/>
            <person name="Hazen T.C."/>
            <person name="Brockman F.J."/>
            <person name="Arkin A.P."/>
            <person name="Onstott T.C."/>
        </authorList>
    </citation>
    <scope>NUCLEOTIDE SEQUENCE [LARGE SCALE GENOMIC DNA]</scope>
    <source>
        <strain evidence="11 12">MP104C</strain>
    </source>
</reference>
<dbReference type="NCBIfam" id="TIGR01165">
    <property type="entry name" value="cbiN"/>
    <property type="match status" value="1"/>
</dbReference>
<evidence type="ECO:0000256" key="5">
    <source>
        <dbReference type="ARBA" id="ARBA00022692"/>
    </source>
</evidence>
<dbReference type="EMBL" id="CP000860">
    <property type="protein sequence ID" value="ACA60353.1"/>
    <property type="molecule type" value="Genomic_DNA"/>
</dbReference>
<keyword evidence="4 10" id="KW-0169">Cobalamin biosynthesis</keyword>
<dbReference type="HOGENOM" id="CLU_136197_2_0_9"/>
<dbReference type="eggNOG" id="COG1930">
    <property type="taxonomic scope" value="Bacteria"/>
</dbReference>
<evidence type="ECO:0000256" key="2">
    <source>
        <dbReference type="ARBA" id="ARBA00022448"/>
    </source>
</evidence>
<sequence length="96" mass="10676">MNRFTKNVLLVFGIFLLAVLPFFLVSGTGDPDKEMFVGADGKAEEIIKEIRPDYEPWAKPFWEPPSGEIESLLFTLQAAMGAGFIGYYFGRKHSGG</sequence>
<keyword evidence="5 10" id="KW-0812">Transmembrane</keyword>
<dbReference type="NCBIfam" id="NF002780">
    <property type="entry name" value="PRK02898.1"/>
    <property type="match status" value="1"/>
</dbReference>
<accession>B1I5Q4</accession>
<evidence type="ECO:0000256" key="3">
    <source>
        <dbReference type="ARBA" id="ARBA00022475"/>
    </source>
</evidence>
<feature type="transmembrane region" description="Helical" evidence="10">
    <location>
        <begin position="71"/>
        <end position="90"/>
    </location>
</feature>
<dbReference type="GO" id="GO:0005886">
    <property type="term" value="C:plasma membrane"/>
    <property type="evidence" value="ECO:0007669"/>
    <property type="project" value="UniProtKB-SubCell"/>
</dbReference>
<organism evidence="11 12">
    <name type="scientific">Desulforudis audaxviator (strain MP104C)</name>
    <dbReference type="NCBI Taxonomy" id="477974"/>
    <lineage>
        <taxon>Bacteria</taxon>
        <taxon>Bacillati</taxon>
        <taxon>Bacillota</taxon>
        <taxon>Clostridia</taxon>
        <taxon>Thermoanaerobacterales</taxon>
        <taxon>Candidatus Desulforudaceae</taxon>
        <taxon>Candidatus Desulforudis</taxon>
    </lineage>
</organism>
<keyword evidence="7 10" id="KW-0406">Ion transport</keyword>
<evidence type="ECO:0000256" key="6">
    <source>
        <dbReference type="ARBA" id="ARBA00022989"/>
    </source>
</evidence>
<keyword evidence="6 10" id="KW-1133">Transmembrane helix</keyword>
<dbReference type="RefSeq" id="WP_012302929.1">
    <property type="nucleotide sequence ID" value="NC_010424.1"/>
</dbReference>
<evidence type="ECO:0000256" key="4">
    <source>
        <dbReference type="ARBA" id="ARBA00022573"/>
    </source>
</evidence>
<dbReference type="Proteomes" id="UP000008544">
    <property type="component" value="Chromosome"/>
</dbReference>
<dbReference type="UniPathway" id="UPA00148"/>
<comment type="function">
    <text evidence="10">Part of the energy-coupling factor (ECF) transporter complex CbiMNOQ involved in cobalt import.</text>
</comment>
<dbReference type="STRING" id="477974.Daud_1860"/>
<evidence type="ECO:0000256" key="1">
    <source>
        <dbReference type="ARBA" id="ARBA00022426"/>
    </source>
</evidence>
<dbReference type="KEGG" id="dau:Daud_1860"/>
<keyword evidence="3 10" id="KW-1003">Cell membrane</keyword>
<dbReference type="AlphaFoldDB" id="B1I5Q4"/>
<dbReference type="GO" id="GO:0009236">
    <property type="term" value="P:cobalamin biosynthetic process"/>
    <property type="evidence" value="ECO:0007669"/>
    <property type="project" value="UniProtKB-UniRule"/>
</dbReference>
<evidence type="ECO:0000313" key="12">
    <source>
        <dbReference type="Proteomes" id="UP000008544"/>
    </source>
</evidence>